<organism evidence="1 2">
    <name type="scientific">Teratosphaeria nubilosa</name>
    <dbReference type="NCBI Taxonomy" id="161662"/>
    <lineage>
        <taxon>Eukaryota</taxon>
        <taxon>Fungi</taxon>
        <taxon>Dikarya</taxon>
        <taxon>Ascomycota</taxon>
        <taxon>Pezizomycotina</taxon>
        <taxon>Dothideomycetes</taxon>
        <taxon>Dothideomycetidae</taxon>
        <taxon>Mycosphaerellales</taxon>
        <taxon>Teratosphaeriaceae</taxon>
        <taxon>Teratosphaeria</taxon>
    </lineage>
</organism>
<sequence>MFERTLQPALASGNVIHAAPWWLYTSLQISHLANHSSAAAASPNQMPQTRIYVAAIPQPRSTSRGIRAIGRKDGRGRYFHLRGRERRETHRE</sequence>
<evidence type="ECO:0000313" key="2">
    <source>
        <dbReference type="Proteomes" id="UP000799436"/>
    </source>
</evidence>
<proteinExistence type="predicted"/>
<dbReference type="EMBL" id="ML995971">
    <property type="protein sequence ID" value="KAF2763714.1"/>
    <property type="molecule type" value="Genomic_DNA"/>
</dbReference>
<keyword evidence="2" id="KW-1185">Reference proteome</keyword>
<accession>A0A6G1KUD5</accession>
<dbReference type="Proteomes" id="UP000799436">
    <property type="component" value="Unassembled WGS sequence"/>
</dbReference>
<reference evidence="1" key="1">
    <citation type="journal article" date="2020" name="Stud. Mycol.">
        <title>101 Dothideomycetes genomes: a test case for predicting lifestyles and emergence of pathogens.</title>
        <authorList>
            <person name="Haridas S."/>
            <person name="Albert R."/>
            <person name="Binder M."/>
            <person name="Bloem J."/>
            <person name="Labutti K."/>
            <person name="Salamov A."/>
            <person name="Andreopoulos B."/>
            <person name="Baker S."/>
            <person name="Barry K."/>
            <person name="Bills G."/>
            <person name="Bluhm B."/>
            <person name="Cannon C."/>
            <person name="Castanera R."/>
            <person name="Culley D."/>
            <person name="Daum C."/>
            <person name="Ezra D."/>
            <person name="Gonzalez J."/>
            <person name="Henrissat B."/>
            <person name="Kuo A."/>
            <person name="Liang C."/>
            <person name="Lipzen A."/>
            <person name="Lutzoni F."/>
            <person name="Magnuson J."/>
            <person name="Mondo S."/>
            <person name="Nolan M."/>
            <person name="Ohm R."/>
            <person name="Pangilinan J."/>
            <person name="Park H.-J."/>
            <person name="Ramirez L."/>
            <person name="Alfaro M."/>
            <person name="Sun H."/>
            <person name="Tritt A."/>
            <person name="Yoshinaga Y."/>
            <person name="Zwiers L.-H."/>
            <person name="Turgeon B."/>
            <person name="Goodwin S."/>
            <person name="Spatafora J."/>
            <person name="Crous P."/>
            <person name="Grigoriev I."/>
        </authorList>
    </citation>
    <scope>NUCLEOTIDE SEQUENCE</scope>
    <source>
        <strain evidence="1">CBS 116005</strain>
    </source>
</reference>
<evidence type="ECO:0000313" key="1">
    <source>
        <dbReference type="EMBL" id="KAF2763714.1"/>
    </source>
</evidence>
<gene>
    <name evidence="1" type="ORF">EJ03DRAFT_58384</name>
</gene>
<name>A0A6G1KUD5_9PEZI</name>
<protein>
    <submittedName>
        <fullName evidence="1">Uncharacterized protein</fullName>
    </submittedName>
</protein>
<dbReference type="AlphaFoldDB" id="A0A6G1KUD5"/>